<dbReference type="EMBL" id="VLNR01000013">
    <property type="protein sequence ID" value="TSE09505.1"/>
    <property type="molecule type" value="Genomic_DNA"/>
</dbReference>
<evidence type="ECO:0000313" key="3">
    <source>
        <dbReference type="EMBL" id="TSE09505.1"/>
    </source>
</evidence>
<organism evidence="3 4">
    <name type="scientific">Aquimarina algiphila</name>
    <dbReference type="NCBI Taxonomy" id="2047982"/>
    <lineage>
        <taxon>Bacteria</taxon>
        <taxon>Pseudomonadati</taxon>
        <taxon>Bacteroidota</taxon>
        <taxon>Flavobacteriia</taxon>
        <taxon>Flavobacteriales</taxon>
        <taxon>Flavobacteriaceae</taxon>
        <taxon>Aquimarina</taxon>
    </lineage>
</organism>
<comment type="caution">
    <text evidence="3">The sequence shown here is derived from an EMBL/GenBank/DDBJ whole genome shotgun (WGS) entry which is preliminary data.</text>
</comment>
<dbReference type="AlphaFoldDB" id="A0A554VMH8"/>
<feature type="domain" description="N-acetyltransferase" evidence="2">
    <location>
        <begin position="4"/>
        <end position="162"/>
    </location>
</feature>
<dbReference type="Pfam" id="PF00583">
    <property type="entry name" value="Acetyltransf_1"/>
    <property type="match status" value="1"/>
</dbReference>
<dbReference type="GO" id="GO:0008080">
    <property type="term" value="F:N-acetyltransferase activity"/>
    <property type="evidence" value="ECO:0007669"/>
    <property type="project" value="InterPro"/>
</dbReference>
<reference evidence="3 4" key="1">
    <citation type="submission" date="2019-07" db="EMBL/GenBank/DDBJ databases">
        <title>The draft genome sequence of Aquimarina algiphila M91.</title>
        <authorList>
            <person name="Meng X."/>
        </authorList>
    </citation>
    <scope>NUCLEOTIDE SEQUENCE [LARGE SCALE GENOMIC DNA]</scope>
    <source>
        <strain evidence="3 4">M91</strain>
    </source>
</reference>
<evidence type="ECO:0000256" key="1">
    <source>
        <dbReference type="ARBA" id="ARBA00022679"/>
    </source>
</evidence>
<dbReference type="PANTHER" id="PTHR13947">
    <property type="entry name" value="GNAT FAMILY N-ACETYLTRANSFERASE"/>
    <property type="match status" value="1"/>
</dbReference>
<name>A0A554VMH8_9FLAO</name>
<gene>
    <name evidence="3" type="ORF">FOF46_08345</name>
</gene>
<dbReference type="InterPro" id="IPR016181">
    <property type="entry name" value="Acyl_CoA_acyltransferase"/>
</dbReference>
<dbReference type="Gene3D" id="3.40.630.30">
    <property type="match status" value="1"/>
</dbReference>
<protein>
    <submittedName>
        <fullName evidence="3">GNAT family N-acetyltransferase</fullName>
    </submittedName>
</protein>
<dbReference type="PROSITE" id="PS51186">
    <property type="entry name" value="GNAT"/>
    <property type="match status" value="1"/>
</dbReference>
<proteinExistence type="predicted"/>
<dbReference type="OrthoDB" id="5419426at2"/>
<dbReference type="CDD" id="cd04301">
    <property type="entry name" value="NAT_SF"/>
    <property type="match status" value="1"/>
</dbReference>
<accession>A0A554VMH8</accession>
<dbReference type="PANTHER" id="PTHR13947:SF37">
    <property type="entry name" value="LD18367P"/>
    <property type="match status" value="1"/>
</dbReference>
<dbReference type="Proteomes" id="UP000318833">
    <property type="component" value="Unassembled WGS sequence"/>
</dbReference>
<dbReference type="InterPro" id="IPR000182">
    <property type="entry name" value="GNAT_dom"/>
</dbReference>
<dbReference type="InterPro" id="IPR050769">
    <property type="entry name" value="NAT_camello-type"/>
</dbReference>
<dbReference type="RefSeq" id="WP_109439194.1">
    <property type="nucleotide sequence ID" value="NZ_CANLFO010000015.1"/>
</dbReference>
<keyword evidence="4" id="KW-1185">Reference proteome</keyword>
<keyword evidence="1 3" id="KW-0808">Transferase</keyword>
<evidence type="ECO:0000313" key="4">
    <source>
        <dbReference type="Proteomes" id="UP000318833"/>
    </source>
</evidence>
<sequence length="162" mass="18332">MSNVKIRLLEPKDDKALASLIRSVLVEMGVPKVGTAYEDESLDRMYDTYNYSGMRYYVVEEKGEIVGGAGIAPLQGETSDDICELQKMYFLPVTRGKGIGYKMIQTCLSYAKEQGYTKCYLETMPYMQAARKLYQKVGFVSLEKPIGNTGHYSCQAWMIKEL</sequence>
<evidence type="ECO:0000259" key="2">
    <source>
        <dbReference type="PROSITE" id="PS51186"/>
    </source>
</evidence>
<dbReference type="SUPFAM" id="SSF55729">
    <property type="entry name" value="Acyl-CoA N-acyltransferases (Nat)"/>
    <property type="match status" value="1"/>
</dbReference>